<dbReference type="EMBL" id="VHLH01000016">
    <property type="protein sequence ID" value="TPW28169.1"/>
    <property type="molecule type" value="Genomic_DNA"/>
</dbReference>
<reference evidence="4 5" key="1">
    <citation type="submission" date="2019-06" db="EMBL/GenBank/DDBJ databases">
        <authorList>
            <person name="Li M."/>
        </authorList>
    </citation>
    <scope>NUCLEOTIDE SEQUENCE [LARGE SCALE GENOMIC DNA]</scope>
    <source>
        <strain evidence="4 5">BGMRC6574</strain>
    </source>
</reference>
<feature type="domain" description="Glycosyl transferase family 1" evidence="2">
    <location>
        <begin position="205"/>
        <end position="366"/>
    </location>
</feature>
<feature type="compositionally biased region" description="Low complexity" evidence="1">
    <location>
        <begin position="401"/>
        <end position="417"/>
    </location>
</feature>
<keyword evidence="4" id="KW-0808">Transferase</keyword>
<proteinExistence type="predicted"/>
<dbReference type="PANTHER" id="PTHR45947:SF3">
    <property type="entry name" value="SULFOQUINOVOSYL TRANSFERASE SQD2"/>
    <property type="match status" value="1"/>
</dbReference>
<dbReference type="Pfam" id="PF13579">
    <property type="entry name" value="Glyco_trans_4_4"/>
    <property type="match status" value="1"/>
</dbReference>
<dbReference type="Pfam" id="PF00534">
    <property type="entry name" value="Glycos_transf_1"/>
    <property type="match status" value="1"/>
</dbReference>
<dbReference type="GO" id="GO:0016757">
    <property type="term" value="F:glycosyltransferase activity"/>
    <property type="evidence" value="ECO:0007669"/>
    <property type="project" value="InterPro"/>
</dbReference>
<dbReference type="InterPro" id="IPR001296">
    <property type="entry name" value="Glyco_trans_1"/>
</dbReference>
<dbReference type="InterPro" id="IPR028098">
    <property type="entry name" value="Glyco_trans_4-like_N"/>
</dbReference>
<dbReference type="CDD" id="cd03801">
    <property type="entry name" value="GT4_PimA-like"/>
    <property type="match status" value="1"/>
</dbReference>
<sequence>MSGLSTALIAWDYPPSPSGLSVAAREIAESLVGAGTDVTVYTLDRARSERVNGVHVVGCLPERSGVDGWLRKRMALGHLIGPRWFARRIAADHRKRPYACLEATNWYAPAALASRIDGLPFVTRHSTPGAFTGAVGATLRDALDGRFACRIEAATARRSNGHIFNTESHGEKVSRLYHLDPTTPSAVVGLSLPPERLSLAEDAPYPPPGDTVTMLFVGRAERRKGFDCLMEAMRILAPEAENGTLPAFKLKLVGVETGELPALPENAAQRIEAIGRVGEAALCKLYRSAHLVVAPSRYESFGLVYQEALAFGRPLVACASDASARTVVGDDEAGRLAANDTGEALADALRPVLKDAGLRETMHAQALAAAGRFGRAGLARETLALYAAARANFDQGRKGRSSASASKSRPSPGESAS</sequence>
<dbReference type="Proteomes" id="UP000320314">
    <property type="component" value="Unassembled WGS sequence"/>
</dbReference>
<gene>
    <name evidence="4" type="ORF">FJU11_09925</name>
</gene>
<protein>
    <submittedName>
        <fullName evidence="4">Glycosyltransferase family 4 protein</fullName>
    </submittedName>
</protein>
<evidence type="ECO:0000259" key="2">
    <source>
        <dbReference type="Pfam" id="PF00534"/>
    </source>
</evidence>
<accession>A0A506U6D3</accession>
<dbReference type="SUPFAM" id="SSF53756">
    <property type="entry name" value="UDP-Glycosyltransferase/glycogen phosphorylase"/>
    <property type="match status" value="1"/>
</dbReference>
<dbReference type="InterPro" id="IPR050194">
    <property type="entry name" value="Glycosyltransferase_grp1"/>
</dbReference>
<name>A0A506U6D3_9HYPH</name>
<dbReference type="RefSeq" id="WP_141166894.1">
    <property type="nucleotide sequence ID" value="NZ_VHLH01000016.1"/>
</dbReference>
<keyword evidence="5" id="KW-1185">Reference proteome</keyword>
<feature type="region of interest" description="Disordered" evidence="1">
    <location>
        <begin position="394"/>
        <end position="417"/>
    </location>
</feature>
<evidence type="ECO:0000313" key="4">
    <source>
        <dbReference type="EMBL" id="TPW28169.1"/>
    </source>
</evidence>
<evidence type="ECO:0000259" key="3">
    <source>
        <dbReference type="Pfam" id="PF13579"/>
    </source>
</evidence>
<evidence type="ECO:0000256" key="1">
    <source>
        <dbReference type="SAM" id="MobiDB-lite"/>
    </source>
</evidence>
<feature type="domain" description="Glycosyltransferase subfamily 4-like N-terminal" evidence="3">
    <location>
        <begin position="19"/>
        <end position="180"/>
    </location>
</feature>
<evidence type="ECO:0000313" key="5">
    <source>
        <dbReference type="Proteomes" id="UP000320314"/>
    </source>
</evidence>
<dbReference type="Gene3D" id="3.40.50.2000">
    <property type="entry name" value="Glycogen Phosphorylase B"/>
    <property type="match status" value="2"/>
</dbReference>
<organism evidence="4 5">
    <name type="scientific">Pararhizobium mangrovi</name>
    <dbReference type="NCBI Taxonomy" id="2590452"/>
    <lineage>
        <taxon>Bacteria</taxon>
        <taxon>Pseudomonadati</taxon>
        <taxon>Pseudomonadota</taxon>
        <taxon>Alphaproteobacteria</taxon>
        <taxon>Hyphomicrobiales</taxon>
        <taxon>Rhizobiaceae</taxon>
        <taxon>Rhizobium/Agrobacterium group</taxon>
        <taxon>Pararhizobium</taxon>
    </lineage>
</organism>
<dbReference type="PANTHER" id="PTHR45947">
    <property type="entry name" value="SULFOQUINOVOSYL TRANSFERASE SQD2"/>
    <property type="match status" value="1"/>
</dbReference>
<dbReference type="OrthoDB" id="9790710at2"/>
<comment type="caution">
    <text evidence="4">The sequence shown here is derived from an EMBL/GenBank/DDBJ whole genome shotgun (WGS) entry which is preliminary data.</text>
</comment>
<dbReference type="AlphaFoldDB" id="A0A506U6D3"/>